<evidence type="ECO:0000256" key="2">
    <source>
        <dbReference type="ARBA" id="ARBA00022448"/>
    </source>
</evidence>
<dbReference type="GO" id="GO:0009306">
    <property type="term" value="P:protein secretion"/>
    <property type="evidence" value="ECO:0007669"/>
    <property type="project" value="UniProtKB-UniRule"/>
</dbReference>
<dbReference type="HAMAP" id="MF_00422">
    <property type="entry name" value="SecE"/>
    <property type="match status" value="1"/>
</dbReference>
<reference evidence="10 11" key="1">
    <citation type="submission" date="2017-07" db="EMBL/GenBank/DDBJ databases">
        <title>Mechanisms for carbon and nitrogen cycling indicate functional differentiation within the Candidate Phyla Radiation.</title>
        <authorList>
            <person name="Danczak R.E."/>
            <person name="Johnston M.D."/>
            <person name="Kenah C."/>
            <person name="Slattery M."/>
            <person name="Wrighton K.C."/>
            <person name="Wilkins M.J."/>
        </authorList>
    </citation>
    <scope>NUCLEOTIDE SEQUENCE [LARGE SCALE GENOMIC DNA]</scope>
    <source>
        <strain evidence="10">Licking1014_7</strain>
    </source>
</reference>
<dbReference type="InterPro" id="IPR038379">
    <property type="entry name" value="SecE_sf"/>
</dbReference>
<dbReference type="NCBIfam" id="TIGR00964">
    <property type="entry name" value="secE_bact"/>
    <property type="match status" value="1"/>
</dbReference>
<accession>A0A554LHY2</accession>
<dbReference type="Proteomes" id="UP000315689">
    <property type="component" value="Unassembled WGS sequence"/>
</dbReference>
<gene>
    <name evidence="9" type="primary">secE</name>
    <name evidence="10" type="ORF">CEN89_693</name>
</gene>
<keyword evidence="6 9" id="KW-1133">Transmembrane helix</keyword>
<evidence type="ECO:0000313" key="11">
    <source>
        <dbReference type="Proteomes" id="UP000315689"/>
    </source>
</evidence>
<comment type="subcellular location">
    <subcellularLocation>
        <location evidence="9">Cell membrane</location>
        <topology evidence="9">Single-pass membrane protein</topology>
    </subcellularLocation>
    <subcellularLocation>
        <location evidence="1">Membrane</location>
    </subcellularLocation>
</comment>
<proteinExistence type="inferred from homology"/>
<dbReference type="Pfam" id="PF00584">
    <property type="entry name" value="SecE"/>
    <property type="match status" value="1"/>
</dbReference>
<dbReference type="AlphaFoldDB" id="A0A554LHY2"/>
<dbReference type="PANTHER" id="PTHR33910:SF1">
    <property type="entry name" value="PROTEIN TRANSLOCASE SUBUNIT SECE"/>
    <property type="match status" value="1"/>
</dbReference>
<dbReference type="GO" id="GO:0005886">
    <property type="term" value="C:plasma membrane"/>
    <property type="evidence" value="ECO:0007669"/>
    <property type="project" value="UniProtKB-SubCell"/>
</dbReference>
<keyword evidence="7 9" id="KW-0811">Translocation</keyword>
<evidence type="ECO:0000256" key="5">
    <source>
        <dbReference type="ARBA" id="ARBA00022927"/>
    </source>
</evidence>
<keyword evidence="5 9" id="KW-0653">Protein transport</keyword>
<dbReference type="GO" id="GO:0008320">
    <property type="term" value="F:protein transmembrane transporter activity"/>
    <property type="evidence" value="ECO:0007669"/>
    <property type="project" value="UniProtKB-UniRule"/>
</dbReference>
<keyword evidence="4 9" id="KW-0812">Transmembrane</keyword>
<evidence type="ECO:0000256" key="1">
    <source>
        <dbReference type="ARBA" id="ARBA00004370"/>
    </source>
</evidence>
<dbReference type="GO" id="GO:0043952">
    <property type="term" value="P:protein transport by the Sec complex"/>
    <property type="evidence" value="ECO:0007669"/>
    <property type="project" value="UniProtKB-UniRule"/>
</dbReference>
<protein>
    <recommendedName>
        <fullName evidence="9">Protein translocase subunit SecE</fullName>
    </recommendedName>
</protein>
<comment type="subunit">
    <text evidence="9">Component of the Sec protein translocase complex. Heterotrimer consisting of SecY, SecE and SecG subunits. The heterotrimers can form oligomers, although 1 heterotrimer is thought to be able to translocate proteins. Interacts with the ribosome. Interacts with SecDF, and other proteins may be involved. Interacts with SecA.</text>
</comment>
<keyword evidence="8 9" id="KW-0472">Membrane</keyword>
<evidence type="ECO:0000256" key="6">
    <source>
        <dbReference type="ARBA" id="ARBA00022989"/>
    </source>
</evidence>
<comment type="caution">
    <text evidence="10">The sequence shown here is derived from an EMBL/GenBank/DDBJ whole genome shotgun (WGS) entry which is preliminary data.</text>
</comment>
<keyword evidence="2 9" id="KW-0813">Transport</keyword>
<sequence>MKTKFIAPMIDYLRGVVFESKKITFPTRKETINNTIIVIISSAIGTGILALIDMGIVNLWETIIA</sequence>
<evidence type="ECO:0000256" key="9">
    <source>
        <dbReference type="HAMAP-Rule" id="MF_00422"/>
    </source>
</evidence>
<dbReference type="InterPro" id="IPR005807">
    <property type="entry name" value="SecE_bac"/>
</dbReference>
<dbReference type="Gene3D" id="1.20.5.1030">
    <property type="entry name" value="Preprotein translocase secy subunit"/>
    <property type="match status" value="1"/>
</dbReference>
<dbReference type="PANTHER" id="PTHR33910">
    <property type="entry name" value="PROTEIN TRANSLOCASE SUBUNIT SECE"/>
    <property type="match status" value="1"/>
</dbReference>
<dbReference type="GO" id="GO:0065002">
    <property type="term" value="P:intracellular protein transmembrane transport"/>
    <property type="evidence" value="ECO:0007669"/>
    <property type="project" value="UniProtKB-UniRule"/>
</dbReference>
<dbReference type="InterPro" id="IPR001901">
    <property type="entry name" value="Translocase_SecE/Sec61-g"/>
</dbReference>
<name>A0A554LHY2_9BACT</name>
<comment type="similarity">
    <text evidence="9">Belongs to the SecE/SEC61-gamma family.</text>
</comment>
<evidence type="ECO:0000256" key="3">
    <source>
        <dbReference type="ARBA" id="ARBA00022475"/>
    </source>
</evidence>
<organism evidence="10 11">
    <name type="scientific">Candidatus Berkelbacteria bacterium Licking1014_7</name>
    <dbReference type="NCBI Taxonomy" id="2017147"/>
    <lineage>
        <taxon>Bacteria</taxon>
        <taxon>Candidatus Berkelbacteria</taxon>
    </lineage>
</organism>
<evidence type="ECO:0000256" key="4">
    <source>
        <dbReference type="ARBA" id="ARBA00022692"/>
    </source>
</evidence>
<comment type="function">
    <text evidence="9">Essential subunit of the Sec protein translocation channel SecYEG. Clamps together the 2 halves of SecY. May contact the channel plug during translocation.</text>
</comment>
<evidence type="ECO:0000256" key="7">
    <source>
        <dbReference type="ARBA" id="ARBA00023010"/>
    </source>
</evidence>
<dbReference type="EMBL" id="VMGK01000026">
    <property type="protein sequence ID" value="TSC92457.1"/>
    <property type="molecule type" value="Genomic_DNA"/>
</dbReference>
<dbReference type="GO" id="GO:0006605">
    <property type="term" value="P:protein targeting"/>
    <property type="evidence" value="ECO:0007669"/>
    <property type="project" value="UniProtKB-UniRule"/>
</dbReference>
<evidence type="ECO:0000313" key="10">
    <source>
        <dbReference type="EMBL" id="TSC92457.1"/>
    </source>
</evidence>
<keyword evidence="3 9" id="KW-1003">Cell membrane</keyword>
<evidence type="ECO:0000256" key="8">
    <source>
        <dbReference type="ARBA" id="ARBA00023136"/>
    </source>
</evidence>
<feature type="transmembrane region" description="Helical" evidence="9">
    <location>
        <begin position="31"/>
        <end position="52"/>
    </location>
</feature>